<keyword evidence="2" id="KW-1185">Reference proteome</keyword>
<organism evidence="1 2">
    <name type="scientific">Octopus vulgaris</name>
    <name type="common">Common octopus</name>
    <dbReference type="NCBI Taxonomy" id="6645"/>
    <lineage>
        <taxon>Eukaryota</taxon>
        <taxon>Metazoa</taxon>
        <taxon>Spiralia</taxon>
        <taxon>Lophotrochozoa</taxon>
        <taxon>Mollusca</taxon>
        <taxon>Cephalopoda</taxon>
        <taxon>Coleoidea</taxon>
        <taxon>Octopodiformes</taxon>
        <taxon>Octopoda</taxon>
        <taxon>Incirrata</taxon>
        <taxon>Octopodidae</taxon>
        <taxon>Octopus</taxon>
    </lineage>
</organism>
<protein>
    <submittedName>
        <fullName evidence="1">Uncharacterized protein</fullName>
    </submittedName>
</protein>
<proteinExistence type="predicted"/>
<name>A0AA36AL79_OCTVU</name>
<gene>
    <name evidence="1" type="ORF">OCTVUL_1B001228</name>
</gene>
<evidence type="ECO:0000313" key="1">
    <source>
        <dbReference type="EMBL" id="CAI9718143.1"/>
    </source>
</evidence>
<reference evidence="1" key="1">
    <citation type="submission" date="2023-08" db="EMBL/GenBank/DDBJ databases">
        <authorList>
            <person name="Alioto T."/>
            <person name="Alioto T."/>
            <person name="Gomez Garrido J."/>
        </authorList>
    </citation>
    <scope>NUCLEOTIDE SEQUENCE</scope>
</reference>
<dbReference type="EMBL" id="OX597815">
    <property type="protein sequence ID" value="CAI9718143.1"/>
    <property type="molecule type" value="Genomic_DNA"/>
</dbReference>
<accession>A0AA36AL79</accession>
<sequence length="193" mass="22545">MLHEMFCDSRNGLYLLFLHPILKHVQEVNKLFESNTVDKTKLLEDLSNLIKSVANMIVLPTYRIGPLDPDAPIEKFLDPKPNLGYRFKRKIAEMIIKKTATATEENNIRKRAQQFLLCLYKELKYCLPGNIDILRNIKCFSVENILHHFKEPILPVLEAVHLNEKKIASIEIQFNNIHLVKWTNMSTTEAFWL</sequence>
<evidence type="ECO:0000313" key="2">
    <source>
        <dbReference type="Proteomes" id="UP001162480"/>
    </source>
</evidence>
<dbReference type="AlphaFoldDB" id="A0AA36AL79"/>
<dbReference type="Proteomes" id="UP001162480">
    <property type="component" value="Chromosome 2"/>
</dbReference>